<dbReference type="InterPro" id="IPR007193">
    <property type="entry name" value="Upf2/Nmd2_C"/>
</dbReference>
<evidence type="ECO:0000256" key="1">
    <source>
        <dbReference type="ARBA" id="ARBA00004496"/>
    </source>
</evidence>
<organism evidence="5">
    <name type="scientific">Timema douglasi</name>
    <name type="common">Walking stick</name>
    <dbReference type="NCBI Taxonomy" id="61478"/>
    <lineage>
        <taxon>Eukaryota</taxon>
        <taxon>Metazoa</taxon>
        <taxon>Ecdysozoa</taxon>
        <taxon>Arthropoda</taxon>
        <taxon>Hexapoda</taxon>
        <taxon>Insecta</taxon>
        <taxon>Pterygota</taxon>
        <taxon>Neoptera</taxon>
        <taxon>Polyneoptera</taxon>
        <taxon>Phasmatodea</taxon>
        <taxon>Timematodea</taxon>
        <taxon>Timematoidea</taxon>
        <taxon>Timematidae</taxon>
        <taxon>Timema</taxon>
    </lineage>
</organism>
<feature type="region of interest" description="Disordered" evidence="3">
    <location>
        <begin position="1"/>
        <end position="96"/>
    </location>
</feature>
<dbReference type="InterPro" id="IPR016024">
    <property type="entry name" value="ARM-type_fold"/>
</dbReference>
<keyword evidence="2" id="KW-0963">Cytoplasm</keyword>
<dbReference type="EMBL" id="OA564854">
    <property type="protein sequence ID" value="CAD7195695.1"/>
    <property type="molecule type" value="Genomic_DNA"/>
</dbReference>
<dbReference type="GO" id="GO:0005737">
    <property type="term" value="C:cytoplasm"/>
    <property type="evidence" value="ECO:0007669"/>
    <property type="project" value="UniProtKB-SubCell"/>
</dbReference>
<evidence type="ECO:0000259" key="4">
    <source>
        <dbReference type="SMART" id="SM00543"/>
    </source>
</evidence>
<dbReference type="Gene3D" id="4.10.80.160">
    <property type="match status" value="1"/>
</dbReference>
<evidence type="ECO:0000256" key="3">
    <source>
        <dbReference type="SAM" id="MobiDB-lite"/>
    </source>
</evidence>
<dbReference type="FunFam" id="1.25.40.180:FF:000015">
    <property type="entry name" value="regulator of nonsense transcripts 2 isoform X1"/>
    <property type="match status" value="1"/>
</dbReference>
<feature type="region of interest" description="Disordered" evidence="3">
    <location>
        <begin position="313"/>
        <end position="342"/>
    </location>
</feature>
<dbReference type="PANTHER" id="PTHR12839">
    <property type="entry name" value="NONSENSE-MEDIATED MRNA DECAY PROTEIN 2 UP-FRAMESHIFT SUPPRESSOR 2"/>
    <property type="match status" value="1"/>
</dbReference>
<feature type="compositionally biased region" description="Acidic residues" evidence="3">
    <location>
        <begin position="634"/>
        <end position="649"/>
    </location>
</feature>
<feature type="compositionally biased region" description="Polar residues" evidence="3">
    <location>
        <begin position="1228"/>
        <end position="1237"/>
    </location>
</feature>
<proteinExistence type="predicted"/>
<dbReference type="SMART" id="SM00543">
    <property type="entry name" value="MIF4G"/>
    <property type="match status" value="3"/>
</dbReference>
<dbReference type="GO" id="GO:0000184">
    <property type="term" value="P:nuclear-transcribed mRNA catabolic process, nonsense-mediated decay"/>
    <property type="evidence" value="ECO:0007669"/>
    <property type="project" value="InterPro"/>
</dbReference>
<dbReference type="InterPro" id="IPR003890">
    <property type="entry name" value="MIF4G-like_typ-3"/>
</dbReference>
<dbReference type="SUPFAM" id="SSF48371">
    <property type="entry name" value="ARM repeat"/>
    <property type="match status" value="3"/>
</dbReference>
<feature type="domain" description="MIF4G" evidence="4">
    <location>
        <begin position="661"/>
        <end position="850"/>
    </location>
</feature>
<feature type="region of interest" description="Disordered" evidence="3">
    <location>
        <begin position="634"/>
        <end position="654"/>
    </location>
</feature>
<feature type="compositionally biased region" description="Acidic residues" evidence="3">
    <location>
        <begin position="1201"/>
        <end position="1225"/>
    </location>
</feature>
<dbReference type="FunFam" id="1.25.40.180:FF:000023">
    <property type="entry name" value="regulator of nonsense transcripts 2 isoform X1"/>
    <property type="match status" value="1"/>
</dbReference>
<feature type="domain" description="MIF4G" evidence="4">
    <location>
        <begin position="865"/>
        <end position="1079"/>
    </location>
</feature>
<feature type="region of interest" description="Disordered" evidence="3">
    <location>
        <begin position="252"/>
        <end position="288"/>
    </location>
</feature>
<sequence length="1460" mass="166397">MDPVVSSERTVPERRAKSWRREHEERCNRRLTQKKPSHTPGDANVEDGTNTSGCSSVDEFMCEGEHPSNKNDVKPPNSETSTKVIQPEETSARSKAHKLLPQENMPCVCIGKMTISSGSLKCTVCSDSITDLEEKVKDLGSKKTSSNSDLTDKVDTLIDLISGIANGPIDQNSFILSDAIPSTYDRGKEVKLKPNNGLKTLAELAQDSIFGVTCHKSNTTPPDMVGYVDLHAADVSQDDKMETAVLDTNKDSYFPENHPENLVSNQNKISFNDSEDGSSDSYLPDTNECDQSIVESGINTGILIEEKSSKLQINSEQEKTLSVSTESDITTNHTSLPENSTNELTQEELGALADSEDKKYLLQYIVEAEERLASTTKLREINQTVAASRPDESYFTKLDSSLKKNTAFVRKLKMFTASQLDSLLKDMSTLNLTKYISEAAAALVEAKLKMNDISNVIKLCNALHRDYADFSTHLLDNWQKVLSIKKDDKEHRELQAFERQNKKILQTKGELSGERRERGTALQVSLQRLLTGTQGFSEVLDEDFPLLPQDDAVNIETLDSKVGNSESEDGLLSSNMWEDDETQNFYEYLPNMKDFLPSLTVQTNDLEAQVSEEALEADHLEELADDCMVIKEEEEEPLPPDPEEVEEPESQASSSNKILLESFFTSLPQCVNREMIDNAAVDFVMTLNTKYNRKKLVKMLFSVPRTRLDLLPFYARLVAILHPVMPDIATELGQFLKQDFKFHIRKKDQINIESKIKVVRFVGELVKFRMYSKIEALYCLKLLLHDFTHHHIEMCCNLLESCGRFLFRHPDSHQRTKAYLEQMMRKKSVTALDSRYVTMIENAYYHVNPPELAPYVKKERPPMHEFIRKILYQDLTKPNTDKVLRLMRKLEWDNEELASYAVKCLTFAFNVKYYNIRCLANLVAGLVTYQESVGTQVVDGVMEDIRLGMEINLAKHNQRRVAMVKYLGELYNYRMVESGDVFKVLYSLITFGVSMSHDVPSDLDPPENLFRIRLVCILLETCGQYFSTGISKKKLDYFLLFFQNYYWFKFSDPYWVTENTFPVGMTHMFRDTLLNLRPNLLMYANFEDAQKGIEDLKNEFAKTVLKQFQSVLNSPSEHEEPSAGGLELDTIMETAAEQEEQLDGDESKEDEESEPVGGIENKGKDESMSLQSRDSGFDIGKDDEDVKDEDEYKNDIGTLNFEEDEDDERDIDDNEDRDTVSEFDDASPFTSQSQSDEVNMLGALPPGPSRVECPEDDEFLNAFEQMVSSNIQDRMRETVKPQQLDISVPLHIKNSAKKTYEQLQEPKPEQKSMINFVLMVRKGHKQQYKSLAVPVTSELALNLRDREEAERAEKQRVKRLTLDINERLEEEDYQEMLAQGQRPVVMNLNRERRHKYQHPKGAPDADLIFGSKRARASSQDLIIIIIIIIRLHDHTKGLVTFKHFMPKDTSGYVKSTLVVG</sequence>
<dbReference type="PANTHER" id="PTHR12839:SF7">
    <property type="entry name" value="REGULATOR OF NONSENSE TRANSCRIPTS 2"/>
    <property type="match status" value="1"/>
</dbReference>
<dbReference type="GO" id="GO:0035145">
    <property type="term" value="C:exon-exon junction complex"/>
    <property type="evidence" value="ECO:0007669"/>
    <property type="project" value="TreeGrafter"/>
</dbReference>
<dbReference type="Pfam" id="PF02854">
    <property type="entry name" value="MIF4G"/>
    <property type="match status" value="3"/>
</dbReference>
<evidence type="ECO:0000256" key="2">
    <source>
        <dbReference type="ARBA" id="ARBA00022490"/>
    </source>
</evidence>
<dbReference type="Gene3D" id="1.25.40.180">
    <property type="match status" value="4"/>
</dbReference>
<dbReference type="Pfam" id="PF04050">
    <property type="entry name" value="Upf2"/>
    <property type="match status" value="1"/>
</dbReference>
<feature type="compositionally biased region" description="Polar residues" evidence="3">
    <location>
        <begin position="262"/>
        <end position="272"/>
    </location>
</feature>
<feature type="compositionally biased region" description="Acidic residues" evidence="3">
    <location>
        <begin position="1181"/>
        <end position="1192"/>
    </location>
</feature>
<accession>A0A7R8VCQ0</accession>
<dbReference type="Gene3D" id="6.10.250.770">
    <property type="match status" value="1"/>
</dbReference>
<dbReference type="InterPro" id="IPR039762">
    <property type="entry name" value="Nmd2/UPF2"/>
</dbReference>
<feature type="region of interest" description="Disordered" evidence="3">
    <location>
        <begin position="1137"/>
        <end position="1238"/>
    </location>
</feature>
<feature type="compositionally biased region" description="Acidic residues" evidence="3">
    <location>
        <begin position="1137"/>
        <end position="1154"/>
    </location>
</feature>
<feature type="domain" description="MIF4G" evidence="4">
    <location>
        <begin position="402"/>
        <end position="624"/>
    </location>
</feature>
<dbReference type="GO" id="GO:0003723">
    <property type="term" value="F:RNA binding"/>
    <property type="evidence" value="ECO:0007669"/>
    <property type="project" value="InterPro"/>
</dbReference>
<comment type="subcellular location">
    <subcellularLocation>
        <location evidence="1">Cytoplasm</location>
    </subcellularLocation>
</comment>
<gene>
    <name evidence="5" type="ORF">TDIB3V08_LOCUS2073</name>
</gene>
<protein>
    <recommendedName>
        <fullName evidence="4">MIF4G domain-containing protein</fullName>
    </recommendedName>
</protein>
<reference evidence="5" key="1">
    <citation type="submission" date="2020-11" db="EMBL/GenBank/DDBJ databases">
        <authorList>
            <person name="Tran Van P."/>
        </authorList>
    </citation>
    <scope>NUCLEOTIDE SEQUENCE</scope>
</reference>
<feature type="compositionally biased region" description="Basic and acidic residues" evidence="3">
    <location>
        <begin position="10"/>
        <end position="28"/>
    </location>
</feature>
<name>A0A7R8VCQ0_TIMDO</name>
<feature type="compositionally biased region" description="Basic and acidic residues" evidence="3">
    <location>
        <begin position="63"/>
        <end position="73"/>
    </location>
</feature>
<evidence type="ECO:0000313" key="5">
    <source>
        <dbReference type="EMBL" id="CAD7195695.1"/>
    </source>
</evidence>